<proteinExistence type="predicted"/>
<dbReference type="EMBL" id="AP028214">
    <property type="protein sequence ID" value="BEI90074.1"/>
    <property type="molecule type" value="Genomic_DNA"/>
</dbReference>
<accession>A0AA48I5L9</accession>
<dbReference type="GeneID" id="85493945"/>
<feature type="compositionally biased region" description="Pro residues" evidence="1">
    <location>
        <begin position="1"/>
        <end position="14"/>
    </location>
</feature>
<dbReference type="KEGG" id="ccac:CcaHIS019_0301440"/>
<dbReference type="RefSeq" id="XP_060455340.1">
    <property type="nucleotide sequence ID" value="XM_060598558.1"/>
</dbReference>
<keyword evidence="3" id="KW-1185">Reference proteome</keyword>
<name>A0AA48I5L9_9TREE</name>
<evidence type="ECO:0000313" key="3">
    <source>
        <dbReference type="Proteomes" id="UP001233271"/>
    </source>
</evidence>
<dbReference type="Proteomes" id="UP001233271">
    <property type="component" value="Chromosome 3"/>
</dbReference>
<protein>
    <submittedName>
        <fullName evidence="2">Uncharacterized protein</fullName>
    </submittedName>
</protein>
<organism evidence="2 3">
    <name type="scientific">Cutaneotrichosporon cavernicola</name>
    <dbReference type="NCBI Taxonomy" id="279322"/>
    <lineage>
        <taxon>Eukaryota</taxon>
        <taxon>Fungi</taxon>
        <taxon>Dikarya</taxon>
        <taxon>Basidiomycota</taxon>
        <taxon>Agaricomycotina</taxon>
        <taxon>Tremellomycetes</taxon>
        <taxon>Trichosporonales</taxon>
        <taxon>Trichosporonaceae</taxon>
        <taxon>Cutaneotrichosporon</taxon>
    </lineage>
</organism>
<feature type="region of interest" description="Disordered" evidence="1">
    <location>
        <begin position="1"/>
        <end position="48"/>
    </location>
</feature>
<dbReference type="AlphaFoldDB" id="A0AA48I5L9"/>
<sequence>MPPKRSTTPLPPHAQAPKTPRTPRGSLASAETVPPPKDLKRHISPWTAKGFHNPRDKVFMAEELAKLDANTRQRMWARFPDFTGINSDELKTDVKRLHKRLCDITIQLKTQPHELDMRVIPRADERNVLHALATLQDLWTLAKRGYSGKAGSEPLVRVAAAKKAAKVTPLPEALAGTKKALGELNTLAATKGSLAVVHRVIDAIIALYPWQNSTCLFRTPKDGIHETETLLWLVLSETCATVGDKLQDEDREAWYDLCGACTAAVRHMCIVKRKYLAIAYLYTANAIKVCDQKDEFLLTHKGDRETVADELEELSERMKDAGLDDCAHSKCITGHVCC</sequence>
<gene>
    <name evidence="2" type="ORF">CcaverHIS019_0301440</name>
</gene>
<evidence type="ECO:0000256" key="1">
    <source>
        <dbReference type="SAM" id="MobiDB-lite"/>
    </source>
</evidence>
<evidence type="ECO:0000313" key="2">
    <source>
        <dbReference type="EMBL" id="BEI90074.1"/>
    </source>
</evidence>
<reference evidence="2" key="1">
    <citation type="journal article" date="2023" name="BMC Genomics">
        <title>Chromosome-level genome assemblies of Cutaneotrichosporon spp. (Trichosporonales, Basidiomycota) reveal imbalanced evolution between nucleotide sequences and chromosome synteny.</title>
        <authorList>
            <person name="Kobayashi Y."/>
            <person name="Kayamori A."/>
            <person name="Aoki K."/>
            <person name="Shiwa Y."/>
            <person name="Matsutani M."/>
            <person name="Fujita N."/>
            <person name="Sugita T."/>
            <person name="Iwasaki W."/>
            <person name="Tanaka N."/>
            <person name="Takashima M."/>
        </authorList>
    </citation>
    <scope>NUCLEOTIDE SEQUENCE</scope>
    <source>
        <strain evidence="2">HIS019</strain>
    </source>
</reference>